<feature type="chain" id="PRO_5012221419" evidence="8">
    <location>
        <begin position="26"/>
        <end position="428"/>
    </location>
</feature>
<gene>
    <name evidence="9" type="ORF">CAL19_12180</name>
</gene>
<evidence type="ECO:0000256" key="7">
    <source>
        <dbReference type="ARBA" id="ARBA00023237"/>
    </source>
</evidence>
<dbReference type="GO" id="GO:0009279">
    <property type="term" value="C:cell outer membrane"/>
    <property type="evidence" value="ECO:0007669"/>
    <property type="project" value="UniProtKB-SubCell"/>
</dbReference>
<comment type="caution">
    <text evidence="9">The sequence shown here is derived from an EMBL/GenBank/DDBJ whole genome shotgun (WGS) entry which is preliminary data.</text>
</comment>
<dbReference type="AlphaFoldDB" id="A0A261QYN1"/>
<keyword evidence="4" id="KW-0812">Transmembrane</keyword>
<protein>
    <submittedName>
        <fullName evidence="9">Fatty acid transporter</fullName>
    </submittedName>
</protein>
<evidence type="ECO:0000256" key="5">
    <source>
        <dbReference type="ARBA" id="ARBA00022729"/>
    </source>
</evidence>
<evidence type="ECO:0000313" key="9">
    <source>
        <dbReference type="EMBL" id="OZI17846.1"/>
    </source>
</evidence>
<dbReference type="RefSeq" id="WP_026640180.1">
    <property type="nucleotide sequence ID" value="NZ_NEVI01000017.1"/>
</dbReference>
<reference evidence="10" key="1">
    <citation type="submission" date="2017-05" db="EMBL/GenBank/DDBJ databases">
        <title>Complete and WGS of Bordetella genogroups.</title>
        <authorList>
            <person name="Spilker T."/>
            <person name="Lipuma J."/>
        </authorList>
    </citation>
    <scope>NUCLEOTIDE SEQUENCE [LARGE SCALE GENOMIC DNA]</scope>
    <source>
        <strain evidence="10">AU18089</strain>
    </source>
</reference>
<proteinExistence type="inferred from homology"/>
<evidence type="ECO:0000256" key="1">
    <source>
        <dbReference type="ARBA" id="ARBA00004571"/>
    </source>
</evidence>
<dbReference type="OrthoDB" id="19849at2"/>
<keyword evidence="5 8" id="KW-0732">Signal</keyword>
<name>A0A261QYN1_9BORD</name>
<evidence type="ECO:0000256" key="6">
    <source>
        <dbReference type="ARBA" id="ARBA00023136"/>
    </source>
</evidence>
<dbReference type="GO" id="GO:0015483">
    <property type="term" value="F:long-chain fatty acid transporting porin activity"/>
    <property type="evidence" value="ECO:0007669"/>
    <property type="project" value="TreeGrafter"/>
</dbReference>
<keyword evidence="6" id="KW-0472">Membrane</keyword>
<comment type="similarity">
    <text evidence="2">Belongs to the OmpP1/FadL family.</text>
</comment>
<evidence type="ECO:0000256" key="4">
    <source>
        <dbReference type="ARBA" id="ARBA00022692"/>
    </source>
</evidence>
<dbReference type="SUPFAM" id="SSF56935">
    <property type="entry name" value="Porins"/>
    <property type="match status" value="1"/>
</dbReference>
<sequence length="428" mass="46489">MNKASWAMSTLSAAIAAGIAGTAQAAGFQLLEQNASGLGNAYAGSAAVAENASTIYFNPAGMTYLPGFNLSAGVNAIRPSFKFRDNGKSTNPLALGGGSPTGGNGGDAGSWGIVPNAYFSWQLNEKWFVGVGVGAPFGLMTEYDDGWVGQYHSTKFDIKTININPSIAYKVNEQFSMGVGLNWQHIDAQYTKSVVVPAGPAMFLPGDADLNLDGDAWGWNAGIMLQPTEDTRIGLSYRSKIKHTARGDTKIDGFAPGQSLSYDAKAKVNLPDTLILSAQHRLNERWELLADISWTGWSSIPQLKIQNEGGPTDTLPLDFRDSWRVALGANYQFAPQWKWRFGVAWDQSPVHNPSDRPTSLPDNDRWWFSTGVQYQAGKHTSIDVGYTYLYLRDTDIDTDSGDPLTRGRVAGDYRSKGNIFGIQVSTRF</sequence>
<evidence type="ECO:0000256" key="8">
    <source>
        <dbReference type="SAM" id="SignalP"/>
    </source>
</evidence>
<dbReference type="InterPro" id="IPR005017">
    <property type="entry name" value="OMPP1/FadL/TodX"/>
</dbReference>
<evidence type="ECO:0000256" key="2">
    <source>
        <dbReference type="ARBA" id="ARBA00008163"/>
    </source>
</evidence>
<dbReference type="PANTHER" id="PTHR35093:SF8">
    <property type="entry name" value="OUTER MEMBRANE PROTEIN NMB0088-RELATED"/>
    <property type="match status" value="1"/>
</dbReference>
<dbReference type="Gene3D" id="2.40.160.60">
    <property type="entry name" value="Outer membrane protein transport protein (OMPP1/FadL/TodX)"/>
    <property type="match status" value="1"/>
</dbReference>
<accession>A0A261QYN1</accession>
<dbReference type="PANTHER" id="PTHR35093">
    <property type="entry name" value="OUTER MEMBRANE PROTEIN NMB0088-RELATED"/>
    <property type="match status" value="1"/>
</dbReference>
<dbReference type="Proteomes" id="UP000216947">
    <property type="component" value="Unassembled WGS sequence"/>
</dbReference>
<dbReference type="Pfam" id="PF03349">
    <property type="entry name" value="Toluene_X"/>
    <property type="match status" value="1"/>
</dbReference>
<keyword evidence="10" id="KW-1185">Reference proteome</keyword>
<evidence type="ECO:0000256" key="3">
    <source>
        <dbReference type="ARBA" id="ARBA00022452"/>
    </source>
</evidence>
<evidence type="ECO:0000313" key="10">
    <source>
        <dbReference type="Proteomes" id="UP000216947"/>
    </source>
</evidence>
<organism evidence="9 10">
    <name type="scientific">Bordetella genomosp. 7</name>
    <dbReference type="NCBI Taxonomy" id="1416805"/>
    <lineage>
        <taxon>Bacteria</taxon>
        <taxon>Pseudomonadati</taxon>
        <taxon>Pseudomonadota</taxon>
        <taxon>Betaproteobacteria</taxon>
        <taxon>Burkholderiales</taxon>
        <taxon>Alcaligenaceae</taxon>
        <taxon>Bordetella</taxon>
    </lineage>
</organism>
<feature type="signal peptide" evidence="8">
    <location>
        <begin position="1"/>
        <end position="25"/>
    </location>
</feature>
<comment type="subcellular location">
    <subcellularLocation>
        <location evidence="1">Cell outer membrane</location>
        <topology evidence="1">Multi-pass membrane protein</topology>
    </subcellularLocation>
</comment>
<dbReference type="EMBL" id="NEVK01000006">
    <property type="protein sequence ID" value="OZI17846.1"/>
    <property type="molecule type" value="Genomic_DNA"/>
</dbReference>
<keyword evidence="3" id="KW-1134">Transmembrane beta strand</keyword>
<keyword evidence="7" id="KW-0998">Cell outer membrane</keyword>